<comment type="pathway">
    <text evidence="5">Cofactor biosynthesis; thiamine diphosphate biosynthesis; thiamine phosphate from 4-amino-2-methyl-5-diphosphomethylpyrimidine and 4-methyl-5-(2-phosphoethyl)-thiazole: step 1/1.</text>
</comment>
<dbReference type="InterPro" id="IPR000417">
    <property type="entry name" value="Hyethyz_kinase"/>
</dbReference>
<comment type="function">
    <text evidence="3">Condenses 4-methyl-5-(beta-hydroxyethyl)thiazole monophosphate (THZ-P) and 2-methyl-4-amino-5-hydroxymethyl pyrimidine pyrophosphate (HMP-PP) to form thiamine monophosphate (TMP).</text>
</comment>
<dbReference type="InterPro" id="IPR013785">
    <property type="entry name" value="Aldolase_TIM"/>
</dbReference>
<evidence type="ECO:0000313" key="19">
    <source>
        <dbReference type="EMBL" id="EZF50940.1"/>
    </source>
</evidence>
<dbReference type="NCBIfam" id="TIGR00694">
    <property type="entry name" value="thiM"/>
    <property type="match status" value="1"/>
</dbReference>
<gene>
    <name evidence="19" type="ORF">H103_05752</name>
</gene>
<dbReference type="Gene3D" id="3.40.1190.20">
    <property type="match status" value="1"/>
</dbReference>
<dbReference type="AlphaFoldDB" id="A0A022VXX7"/>
<dbReference type="NCBIfam" id="NF006830">
    <property type="entry name" value="PRK09355.1"/>
    <property type="match status" value="1"/>
</dbReference>
<dbReference type="PANTHER" id="PTHR20857:SF23">
    <property type="entry name" value="THIAMINE BIOSYNTHETIC BIFUNCTIONAL ENZYME"/>
    <property type="match status" value="1"/>
</dbReference>
<evidence type="ECO:0000256" key="4">
    <source>
        <dbReference type="ARBA" id="ARBA00004868"/>
    </source>
</evidence>
<evidence type="ECO:0000256" key="11">
    <source>
        <dbReference type="ARBA" id="ARBA00022842"/>
    </source>
</evidence>
<dbReference type="InterPro" id="IPR036206">
    <property type="entry name" value="ThiamineP_synth_sf"/>
</dbReference>
<dbReference type="GO" id="GO:0009228">
    <property type="term" value="P:thiamine biosynthetic process"/>
    <property type="evidence" value="ECO:0007669"/>
    <property type="project" value="UniProtKB-KW"/>
</dbReference>
<dbReference type="GO" id="GO:0005524">
    <property type="term" value="F:ATP binding"/>
    <property type="evidence" value="ECO:0007669"/>
    <property type="project" value="UniProtKB-KW"/>
</dbReference>
<evidence type="ECO:0000256" key="1">
    <source>
        <dbReference type="ARBA" id="ARBA00001771"/>
    </source>
</evidence>
<keyword evidence="8" id="KW-0547">Nucleotide-binding</keyword>
<comment type="pathway">
    <text evidence="4">Cofactor biosynthesis; thiamine diphosphate biosynthesis; 4-methyl-5-(2-phosphoethyl)-thiazole from 5-(2-hydroxyethyl)-4-methylthiazole: step 1/1.</text>
</comment>
<evidence type="ECO:0000256" key="6">
    <source>
        <dbReference type="ARBA" id="ARBA00022679"/>
    </source>
</evidence>
<dbReference type="FunFam" id="3.40.1190.20:FF:000042">
    <property type="entry name" value="Probable thiamine biosynthetic bifunctional enzyme"/>
    <property type="match status" value="1"/>
</dbReference>
<comment type="cofactor">
    <cofactor evidence="2">
        <name>Mg(2+)</name>
        <dbReference type="ChEBI" id="CHEBI:18420"/>
    </cofactor>
</comment>
<protein>
    <submittedName>
        <fullName evidence="19">Hydroxyethylthiazole kinase</fullName>
    </submittedName>
</protein>
<dbReference type="CDD" id="cd00564">
    <property type="entry name" value="TMP_TenI"/>
    <property type="match status" value="1"/>
</dbReference>
<dbReference type="HAMAP" id="MF_00228">
    <property type="entry name" value="Thz_kinase"/>
    <property type="match status" value="1"/>
</dbReference>
<evidence type="ECO:0000256" key="8">
    <source>
        <dbReference type="ARBA" id="ARBA00022741"/>
    </source>
</evidence>
<dbReference type="GO" id="GO:0005737">
    <property type="term" value="C:cytoplasm"/>
    <property type="evidence" value="ECO:0007669"/>
    <property type="project" value="TreeGrafter"/>
</dbReference>
<proteinExistence type="inferred from homology"/>
<comment type="catalytic activity">
    <reaction evidence="1">
        <text>5-(2-hydroxyethyl)-4-methylthiazole + ATP = 4-methyl-5-(2-phosphooxyethyl)-thiazole + ADP + H(+)</text>
        <dbReference type="Rhea" id="RHEA:24212"/>
        <dbReference type="ChEBI" id="CHEBI:15378"/>
        <dbReference type="ChEBI" id="CHEBI:17957"/>
        <dbReference type="ChEBI" id="CHEBI:30616"/>
        <dbReference type="ChEBI" id="CHEBI:58296"/>
        <dbReference type="ChEBI" id="CHEBI:456216"/>
        <dbReference type="EC" id="2.7.1.50"/>
    </reaction>
</comment>
<accession>A0A022VXX7</accession>
<comment type="catalytic activity">
    <reaction evidence="15">
        <text>2-[(2R,5Z)-2-carboxy-4-methylthiazol-5(2H)-ylidene]ethyl phosphate + 4-amino-2-methyl-5-(diphosphooxymethyl)pyrimidine + 2 H(+) = thiamine phosphate + CO2 + diphosphate</text>
        <dbReference type="Rhea" id="RHEA:47844"/>
        <dbReference type="ChEBI" id="CHEBI:15378"/>
        <dbReference type="ChEBI" id="CHEBI:16526"/>
        <dbReference type="ChEBI" id="CHEBI:33019"/>
        <dbReference type="ChEBI" id="CHEBI:37575"/>
        <dbReference type="ChEBI" id="CHEBI:57841"/>
        <dbReference type="ChEBI" id="CHEBI:62899"/>
        <dbReference type="EC" id="2.5.1.3"/>
    </reaction>
</comment>
<dbReference type="InterPro" id="IPR034291">
    <property type="entry name" value="TMP_synthase"/>
</dbReference>
<dbReference type="HOGENOM" id="CLU_019943_1_1_1"/>
<keyword evidence="9 19" id="KW-0418">Kinase</keyword>
<dbReference type="Pfam" id="PF02581">
    <property type="entry name" value="TMP-TENI"/>
    <property type="match status" value="1"/>
</dbReference>
<keyword evidence="10" id="KW-0067">ATP-binding</keyword>
<dbReference type="InterPro" id="IPR022998">
    <property type="entry name" value="ThiamineP_synth_TenI"/>
</dbReference>
<reference evidence="19" key="1">
    <citation type="submission" date="2014-02" db="EMBL/GenBank/DDBJ databases">
        <title>The Genome Sequence of Trichophyton rubrum (morphotype fischeri) CBS 288.86.</title>
        <authorList>
            <consortium name="The Broad Institute Genomics Platform"/>
            <person name="Cuomo C.A."/>
            <person name="White T.C."/>
            <person name="Graser Y."/>
            <person name="Martinez-Rossi N."/>
            <person name="Heitman J."/>
            <person name="Young S.K."/>
            <person name="Zeng Q."/>
            <person name="Gargeya S."/>
            <person name="Abouelleil A."/>
            <person name="Alvarado L."/>
            <person name="Chapman S.B."/>
            <person name="Gainer-Dewar J."/>
            <person name="Goldberg J."/>
            <person name="Griggs A."/>
            <person name="Gujja S."/>
            <person name="Hansen M."/>
            <person name="Howarth C."/>
            <person name="Imamovic A."/>
            <person name="Larimer J."/>
            <person name="Martinez D."/>
            <person name="Murphy C."/>
            <person name="Pearson M.D."/>
            <person name="Persinoti G."/>
            <person name="Poon T."/>
            <person name="Priest M."/>
            <person name="Roberts A.D."/>
            <person name="Saif S."/>
            <person name="Shea T.D."/>
            <person name="Sykes S.N."/>
            <person name="Wortman J."/>
            <person name="Nusbaum C."/>
            <person name="Birren B."/>
        </authorList>
    </citation>
    <scope>NUCLEOTIDE SEQUENCE [LARGE SCALE GENOMIC DNA]</scope>
    <source>
        <strain evidence="19">CBS 288.86</strain>
    </source>
</reference>
<evidence type="ECO:0000256" key="15">
    <source>
        <dbReference type="ARBA" id="ARBA00047883"/>
    </source>
</evidence>
<dbReference type="NCBIfam" id="TIGR00693">
    <property type="entry name" value="thiE"/>
    <property type="match status" value="1"/>
</dbReference>
<dbReference type="SUPFAM" id="SSF51391">
    <property type="entry name" value="Thiamin phosphate synthase"/>
    <property type="match status" value="1"/>
</dbReference>
<evidence type="ECO:0000256" key="10">
    <source>
        <dbReference type="ARBA" id="ARBA00022840"/>
    </source>
</evidence>
<evidence type="ECO:0000256" key="16">
    <source>
        <dbReference type="ARBA" id="ARBA00061146"/>
    </source>
</evidence>
<evidence type="ECO:0000256" key="12">
    <source>
        <dbReference type="ARBA" id="ARBA00022977"/>
    </source>
</evidence>
<comment type="similarity">
    <text evidence="16">In the C-terminal section; belongs to the Thz kinase family.</text>
</comment>
<evidence type="ECO:0000256" key="7">
    <source>
        <dbReference type="ARBA" id="ARBA00022723"/>
    </source>
</evidence>
<dbReference type="EMBL" id="KK207876">
    <property type="protein sequence ID" value="EZF50940.1"/>
    <property type="molecule type" value="Genomic_DNA"/>
</dbReference>
<organism evidence="19">
    <name type="scientific">Trichophyton rubrum CBS 288.86</name>
    <dbReference type="NCBI Taxonomy" id="1215330"/>
    <lineage>
        <taxon>Eukaryota</taxon>
        <taxon>Fungi</taxon>
        <taxon>Dikarya</taxon>
        <taxon>Ascomycota</taxon>
        <taxon>Pezizomycotina</taxon>
        <taxon>Eurotiomycetes</taxon>
        <taxon>Eurotiomycetidae</taxon>
        <taxon>Onygenales</taxon>
        <taxon>Arthrodermataceae</taxon>
        <taxon>Trichophyton</taxon>
    </lineage>
</organism>
<evidence type="ECO:0000256" key="14">
    <source>
        <dbReference type="ARBA" id="ARBA00047851"/>
    </source>
</evidence>
<sequence length="520" mass="55057">MPVNLSLYLVTDSTPKILGDRDLCSVVEQAVQGGVTIVQYRDKHSDTKELIKTAAKLHDITLNHGIPLIINDRVDVALAVGAEGVHLGQDDMNIAVARKILPKGTIIGVTVSSVEEAQVAVESGADYLGIGTVYATPTKTNTKSIIGTAGVKRILSCVASLNPRVGTVAIGGINLDNVQRIIYQSQDTKKGLEGVAIVSAIMAAENPRATAALFLDKVSKNPTFATIPISPRENEEELLLGKVDGLVRKVATVHPLCHNMINYVVANFAANVALAIGASPIMSGYGLEAPDLAKNKGSLLINMGTLNSESLDNYMQAIRAYNEAGNPVVLDPVGAAATQLRRQSVKTLMHGGYFDLIKGNESEIGHIYGHTGNQVGVDSGPSTLDTKEKAMLVRDLALRERCIVLLTGPTDYLSDGARTIAIHNGHPLLGQVTGTGCVIGTVTSAFLAVERQDKLLAVLSALLMFEVAAERAVVSGVKGPGSFVPALLDELYSLRTQATESKSASIDTLKKTAKVNFIHF</sequence>
<dbReference type="PRINTS" id="PR01099">
    <property type="entry name" value="HYETHTZKNASE"/>
</dbReference>
<dbReference type="FunFam" id="3.20.20.70:FF:000104">
    <property type="entry name" value="Thiamine biosynthetic bifunctional enzyme"/>
    <property type="match status" value="1"/>
</dbReference>
<feature type="domain" description="Thiamine phosphate synthase/TenI" evidence="18">
    <location>
        <begin position="7"/>
        <end position="201"/>
    </location>
</feature>
<evidence type="ECO:0000256" key="9">
    <source>
        <dbReference type="ARBA" id="ARBA00022777"/>
    </source>
</evidence>
<keyword evidence="7" id="KW-0479">Metal-binding</keyword>
<dbReference type="GO" id="GO:0000287">
    <property type="term" value="F:magnesium ion binding"/>
    <property type="evidence" value="ECO:0007669"/>
    <property type="project" value="InterPro"/>
</dbReference>
<dbReference type="OrthoDB" id="4994at2759"/>
<evidence type="ECO:0000259" key="18">
    <source>
        <dbReference type="Pfam" id="PF02581"/>
    </source>
</evidence>
<comment type="catalytic activity">
    <reaction evidence="13">
        <text>4-methyl-5-(2-phosphooxyethyl)-thiazole + 4-amino-2-methyl-5-(diphosphooxymethyl)pyrimidine + H(+) = thiamine phosphate + diphosphate</text>
        <dbReference type="Rhea" id="RHEA:22328"/>
        <dbReference type="ChEBI" id="CHEBI:15378"/>
        <dbReference type="ChEBI" id="CHEBI:33019"/>
        <dbReference type="ChEBI" id="CHEBI:37575"/>
        <dbReference type="ChEBI" id="CHEBI:57841"/>
        <dbReference type="ChEBI" id="CHEBI:58296"/>
        <dbReference type="EC" id="2.5.1.3"/>
    </reaction>
</comment>
<dbReference type="Gene3D" id="3.20.20.70">
    <property type="entry name" value="Aldolase class I"/>
    <property type="match status" value="1"/>
</dbReference>
<dbReference type="Proteomes" id="UP000023758">
    <property type="component" value="Unassembled WGS sequence"/>
</dbReference>
<dbReference type="InterPro" id="IPR029056">
    <property type="entry name" value="Ribokinase-like"/>
</dbReference>
<dbReference type="GO" id="GO:0004789">
    <property type="term" value="F:thiamine-phosphate diphosphorylase activity"/>
    <property type="evidence" value="ECO:0007669"/>
    <property type="project" value="UniProtKB-EC"/>
</dbReference>
<comment type="similarity">
    <text evidence="17">In the N-terminal section; belongs to the thiamine-phosphate synthase family.</text>
</comment>
<dbReference type="GO" id="GO:0009229">
    <property type="term" value="P:thiamine diphosphate biosynthetic process"/>
    <property type="evidence" value="ECO:0007669"/>
    <property type="project" value="UniProtKB-UniPathway"/>
</dbReference>
<evidence type="ECO:0000256" key="17">
    <source>
        <dbReference type="ARBA" id="ARBA00061283"/>
    </source>
</evidence>
<dbReference type="PANTHER" id="PTHR20857">
    <property type="entry name" value="THIAMINE-PHOSPHATE PYROPHOSPHORYLASE"/>
    <property type="match status" value="1"/>
</dbReference>
<evidence type="ECO:0000256" key="2">
    <source>
        <dbReference type="ARBA" id="ARBA00001946"/>
    </source>
</evidence>
<keyword evidence="11" id="KW-0460">Magnesium</keyword>
<dbReference type="HAMAP" id="MF_00097">
    <property type="entry name" value="TMP_synthase"/>
    <property type="match status" value="1"/>
</dbReference>
<name>A0A022VXX7_TRIRU</name>
<dbReference type="GO" id="GO:0004417">
    <property type="term" value="F:hydroxyethylthiazole kinase activity"/>
    <property type="evidence" value="ECO:0007669"/>
    <property type="project" value="UniProtKB-EC"/>
</dbReference>
<dbReference type="Pfam" id="PF02110">
    <property type="entry name" value="HK"/>
    <property type="match status" value="1"/>
</dbReference>
<evidence type="ECO:0000256" key="13">
    <source>
        <dbReference type="ARBA" id="ARBA00047334"/>
    </source>
</evidence>
<dbReference type="UniPathway" id="UPA00060">
    <property type="reaction ID" value="UER00139"/>
</dbReference>
<keyword evidence="12" id="KW-0784">Thiamine biosynthesis</keyword>
<evidence type="ECO:0000256" key="3">
    <source>
        <dbReference type="ARBA" id="ARBA00003814"/>
    </source>
</evidence>
<evidence type="ECO:0000256" key="5">
    <source>
        <dbReference type="ARBA" id="ARBA00005165"/>
    </source>
</evidence>
<dbReference type="CDD" id="cd01170">
    <property type="entry name" value="THZ_kinase"/>
    <property type="match status" value="1"/>
</dbReference>
<keyword evidence="6" id="KW-0808">Transferase</keyword>
<dbReference type="SUPFAM" id="SSF53613">
    <property type="entry name" value="Ribokinase-like"/>
    <property type="match status" value="1"/>
</dbReference>
<comment type="catalytic activity">
    <reaction evidence="14">
        <text>2-(2-carboxy-4-methylthiazol-5-yl)ethyl phosphate + 4-amino-2-methyl-5-(diphosphooxymethyl)pyrimidine + 2 H(+) = thiamine phosphate + CO2 + diphosphate</text>
        <dbReference type="Rhea" id="RHEA:47848"/>
        <dbReference type="ChEBI" id="CHEBI:15378"/>
        <dbReference type="ChEBI" id="CHEBI:16526"/>
        <dbReference type="ChEBI" id="CHEBI:33019"/>
        <dbReference type="ChEBI" id="CHEBI:37575"/>
        <dbReference type="ChEBI" id="CHEBI:57841"/>
        <dbReference type="ChEBI" id="CHEBI:62890"/>
        <dbReference type="EC" id="2.5.1.3"/>
    </reaction>
</comment>